<dbReference type="EMBL" id="LN721335">
    <property type="protein sequence ID" value="CEP09319.1"/>
    <property type="molecule type" value="Genomic_DNA"/>
</dbReference>
<gene>
    <name evidence="1" type="primary">PARPA_02798.1 scaffold 5272</name>
</gene>
<accession>A0A0B7N2J0</accession>
<keyword evidence="2" id="KW-1185">Reference proteome</keyword>
<protein>
    <submittedName>
        <fullName evidence="1">Uncharacterized protein</fullName>
    </submittedName>
</protein>
<dbReference type="Proteomes" id="UP000054107">
    <property type="component" value="Unassembled WGS sequence"/>
</dbReference>
<name>A0A0B7N2J0_9FUNG</name>
<organism evidence="1 2">
    <name type="scientific">Parasitella parasitica</name>
    <dbReference type="NCBI Taxonomy" id="35722"/>
    <lineage>
        <taxon>Eukaryota</taxon>
        <taxon>Fungi</taxon>
        <taxon>Fungi incertae sedis</taxon>
        <taxon>Mucoromycota</taxon>
        <taxon>Mucoromycotina</taxon>
        <taxon>Mucoromycetes</taxon>
        <taxon>Mucorales</taxon>
        <taxon>Mucorineae</taxon>
        <taxon>Mucoraceae</taxon>
        <taxon>Parasitella</taxon>
    </lineage>
</organism>
<dbReference type="OrthoDB" id="6270916at2759"/>
<proteinExistence type="predicted"/>
<sequence length="141" mass="15895">MASYLAIASMIGTQPKSVFVDIVIDELKFAISLLASKPSKDTLLWLLQLVLWDTKPYGQECHVSQGPQADGYYIWLILKLEEGVECLRFLNWSTLTLLCATLGNEIVSTWFPICTFNTPEVDIHTSDHNFSIILPAKIWSC</sequence>
<evidence type="ECO:0000313" key="2">
    <source>
        <dbReference type="Proteomes" id="UP000054107"/>
    </source>
</evidence>
<dbReference type="AlphaFoldDB" id="A0A0B7N2J0"/>
<reference evidence="1 2" key="1">
    <citation type="submission" date="2014-09" db="EMBL/GenBank/DDBJ databases">
        <authorList>
            <person name="Ellenberger Sabrina"/>
        </authorList>
    </citation>
    <scope>NUCLEOTIDE SEQUENCE [LARGE SCALE GENOMIC DNA]</scope>
    <source>
        <strain evidence="1 2">CBS 412.66</strain>
    </source>
</reference>
<evidence type="ECO:0000313" key="1">
    <source>
        <dbReference type="EMBL" id="CEP09319.1"/>
    </source>
</evidence>